<evidence type="ECO:0000256" key="1">
    <source>
        <dbReference type="SAM" id="MobiDB-lite"/>
    </source>
</evidence>
<accession>A0A803LFU8</accession>
<evidence type="ECO:0000313" key="2">
    <source>
        <dbReference type="EnsemblPlants" id="AUR62012054-RA:cds"/>
    </source>
</evidence>
<proteinExistence type="predicted"/>
<keyword evidence="3" id="KW-1185">Reference proteome</keyword>
<dbReference type="EnsemblPlants" id="AUR62012054-RA">
    <property type="protein sequence ID" value="AUR62012054-RA:cds"/>
    <property type="gene ID" value="AUR62012054"/>
</dbReference>
<dbReference type="Gramene" id="AUR62012054-RA">
    <property type="protein sequence ID" value="AUR62012054-RA:cds"/>
    <property type="gene ID" value="AUR62012054"/>
</dbReference>
<feature type="region of interest" description="Disordered" evidence="1">
    <location>
        <begin position="192"/>
        <end position="264"/>
    </location>
</feature>
<protein>
    <submittedName>
        <fullName evidence="2">Uncharacterized protein</fullName>
    </submittedName>
</protein>
<dbReference type="AlphaFoldDB" id="A0A803LFU8"/>
<reference evidence="2" key="1">
    <citation type="journal article" date="2017" name="Nature">
        <title>The genome of Chenopodium quinoa.</title>
        <authorList>
            <person name="Jarvis D.E."/>
            <person name="Ho Y.S."/>
            <person name="Lightfoot D.J."/>
            <person name="Schmoeckel S.M."/>
            <person name="Li B."/>
            <person name="Borm T.J.A."/>
            <person name="Ohyanagi H."/>
            <person name="Mineta K."/>
            <person name="Michell C.T."/>
            <person name="Saber N."/>
            <person name="Kharbatia N.M."/>
            <person name="Rupper R.R."/>
            <person name="Sharp A.R."/>
            <person name="Dally N."/>
            <person name="Boughton B.A."/>
            <person name="Woo Y.H."/>
            <person name="Gao G."/>
            <person name="Schijlen E.G.W.M."/>
            <person name="Guo X."/>
            <person name="Momin A.A."/>
            <person name="Negrao S."/>
            <person name="Al-Babili S."/>
            <person name="Gehring C."/>
            <person name="Roessner U."/>
            <person name="Jung C."/>
            <person name="Murphy K."/>
            <person name="Arold S.T."/>
            <person name="Gojobori T."/>
            <person name="van der Linden C.G."/>
            <person name="van Loo E.N."/>
            <person name="Jellen E.N."/>
            <person name="Maughan P.J."/>
            <person name="Tester M."/>
        </authorList>
    </citation>
    <scope>NUCLEOTIDE SEQUENCE [LARGE SCALE GENOMIC DNA]</scope>
    <source>
        <strain evidence="2">cv. PI 614886</strain>
    </source>
</reference>
<feature type="compositionally biased region" description="Polar residues" evidence="1">
    <location>
        <begin position="200"/>
        <end position="214"/>
    </location>
</feature>
<evidence type="ECO:0000313" key="3">
    <source>
        <dbReference type="Proteomes" id="UP000596660"/>
    </source>
</evidence>
<reference evidence="2" key="2">
    <citation type="submission" date="2021-03" db="UniProtKB">
        <authorList>
            <consortium name="EnsemblPlants"/>
        </authorList>
    </citation>
    <scope>IDENTIFICATION</scope>
</reference>
<feature type="region of interest" description="Disordered" evidence="1">
    <location>
        <begin position="158"/>
        <end position="178"/>
    </location>
</feature>
<name>A0A803LFU8_CHEQI</name>
<sequence>MKLFSMNAAEIKTMKDLGDVVAFQAIEQKLRKNTTFFKLSPSNSLGSSSVLEWSLKTIETAEDASKKDLTKSTVARSEEIEYSDLNMNVELTPTKPYVSTSVNKEDNVTATYEDSTYSKIRDKGKDKISETTFCKFPLPSKGIVIADEGHRIADRNMKNKPLKHSTAETPATVNSPKVSPAEWTTLCRTCKSGDKLSPMTPVQNEDTKPNSVCEQSVVRKKLRLTTPQSVENEDHDSATKDPTNAVPDSDAKTSTPKNDHVTDH</sequence>
<dbReference type="Proteomes" id="UP000596660">
    <property type="component" value="Unplaced"/>
</dbReference>
<feature type="compositionally biased region" description="Polar residues" evidence="1">
    <location>
        <begin position="167"/>
        <end position="177"/>
    </location>
</feature>
<organism evidence="2 3">
    <name type="scientific">Chenopodium quinoa</name>
    <name type="common">Quinoa</name>
    <dbReference type="NCBI Taxonomy" id="63459"/>
    <lineage>
        <taxon>Eukaryota</taxon>
        <taxon>Viridiplantae</taxon>
        <taxon>Streptophyta</taxon>
        <taxon>Embryophyta</taxon>
        <taxon>Tracheophyta</taxon>
        <taxon>Spermatophyta</taxon>
        <taxon>Magnoliopsida</taxon>
        <taxon>eudicotyledons</taxon>
        <taxon>Gunneridae</taxon>
        <taxon>Pentapetalae</taxon>
        <taxon>Caryophyllales</taxon>
        <taxon>Chenopodiaceae</taxon>
        <taxon>Chenopodioideae</taxon>
        <taxon>Atripliceae</taxon>
        <taxon>Chenopodium</taxon>
    </lineage>
</organism>